<proteinExistence type="predicted"/>
<dbReference type="Proteomes" id="UP000304148">
    <property type="component" value="Chromosome"/>
</dbReference>
<organism evidence="2 3">
    <name type="scientific">Paenibacillus alvei</name>
    <name type="common">Bacillus alvei</name>
    <dbReference type="NCBI Taxonomy" id="44250"/>
    <lineage>
        <taxon>Bacteria</taxon>
        <taxon>Bacillati</taxon>
        <taxon>Bacillota</taxon>
        <taxon>Bacilli</taxon>
        <taxon>Bacillales</taxon>
        <taxon>Paenibacillaceae</taxon>
        <taxon>Paenibacillus</taxon>
    </lineage>
</organism>
<gene>
    <name evidence="2" type="ORF">PBLR_13314</name>
</gene>
<evidence type="ECO:0008006" key="4">
    <source>
        <dbReference type="Google" id="ProtNLM"/>
    </source>
</evidence>
<accession>A0A383RE67</accession>
<dbReference type="RefSeq" id="WP_138186684.1">
    <property type="nucleotide sequence ID" value="NZ_LS992241.1"/>
</dbReference>
<evidence type="ECO:0000313" key="3">
    <source>
        <dbReference type="Proteomes" id="UP000304148"/>
    </source>
</evidence>
<keyword evidence="1" id="KW-0472">Membrane</keyword>
<keyword evidence="1" id="KW-1133">Transmembrane helix</keyword>
<feature type="transmembrane region" description="Helical" evidence="1">
    <location>
        <begin position="54"/>
        <end position="74"/>
    </location>
</feature>
<keyword evidence="1" id="KW-0812">Transmembrane</keyword>
<protein>
    <recommendedName>
        <fullName evidence="4">DUF4184 family protein</fullName>
    </recommendedName>
</protein>
<name>A0A383RE67_PAEAL</name>
<evidence type="ECO:0000256" key="1">
    <source>
        <dbReference type="SAM" id="Phobius"/>
    </source>
</evidence>
<dbReference type="Pfam" id="PF13803">
    <property type="entry name" value="DUF4184"/>
    <property type="match status" value="1"/>
</dbReference>
<sequence length="255" mass="28397">MPFTFAHPLYAAPVQRLAPQYLSVTGLVLGSMAPDFEYFIMLEPYQLVGHTWKGLLLEAIPLCALFAFLFHLIMKEQLARHLPSYFELDRRALALVSTWRLPSISAWLLFILSVTIGFGSHVLVDSFTHSGGWAVQQLPQLQATAAGIPIYKWIQHSLSMVGLAVEVLWIYRIGRQVSPTLLPSQLPRVPSARKRTFWAIVVLVAMLTLMAKLLFSSRANWIGILVVAPLSGSILGLLLAALHVKWSGRGSHHPK</sequence>
<dbReference type="EMBL" id="LS992241">
    <property type="protein sequence ID" value="SYX84892.1"/>
    <property type="molecule type" value="Genomic_DNA"/>
</dbReference>
<feature type="transmembrane region" description="Helical" evidence="1">
    <location>
        <begin position="221"/>
        <end position="242"/>
    </location>
</feature>
<feature type="transmembrane region" description="Helical" evidence="1">
    <location>
        <begin position="104"/>
        <end position="124"/>
    </location>
</feature>
<feature type="transmembrane region" description="Helical" evidence="1">
    <location>
        <begin position="196"/>
        <end position="215"/>
    </location>
</feature>
<dbReference type="AlphaFoldDB" id="A0A383RE67"/>
<reference evidence="3" key="1">
    <citation type="submission" date="2018-08" db="EMBL/GenBank/DDBJ databases">
        <authorList>
            <person name="Chevrot R."/>
        </authorList>
    </citation>
    <scope>NUCLEOTIDE SEQUENCE [LARGE SCALE GENOMIC DNA]</scope>
</reference>
<dbReference type="InterPro" id="IPR025238">
    <property type="entry name" value="DUF4184"/>
</dbReference>
<evidence type="ECO:0000313" key="2">
    <source>
        <dbReference type="EMBL" id="SYX84892.1"/>
    </source>
</evidence>